<feature type="transmembrane region" description="Helical" evidence="7">
    <location>
        <begin position="275"/>
        <end position="293"/>
    </location>
</feature>
<evidence type="ECO:0000256" key="3">
    <source>
        <dbReference type="ARBA" id="ARBA00022475"/>
    </source>
</evidence>
<feature type="transmembrane region" description="Helical" evidence="7">
    <location>
        <begin position="300"/>
        <end position="323"/>
    </location>
</feature>
<reference evidence="9" key="1">
    <citation type="journal article" date="2019" name="Int. J. Syst. Evol. Microbiol.">
        <title>The Global Catalogue of Microorganisms (GCM) 10K type strain sequencing project: providing services to taxonomists for standard genome sequencing and annotation.</title>
        <authorList>
            <consortium name="The Broad Institute Genomics Platform"/>
            <consortium name="The Broad Institute Genome Sequencing Center for Infectious Disease"/>
            <person name="Wu L."/>
            <person name="Ma J."/>
        </authorList>
    </citation>
    <scope>NUCLEOTIDE SEQUENCE [LARGE SCALE GENOMIC DNA]</scope>
    <source>
        <strain evidence="9">CCUG 53762</strain>
    </source>
</reference>
<dbReference type="Proteomes" id="UP001597118">
    <property type="component" value="Unassembled WGS sequence"/>
</dbReference>
<feature type="transmembrane region" description="Helical" evidence="7">
    <location>
        <begin position="92"/>
        <end position="110"/>
    </location>
</feature>
<evidence type="ECO:0000256" key="5">
    <source>
        <dbReference type="ARBA" id="ARBA00022989"/>
    </source>
</evidence>
<keyword evidence="6 7" id="KW-0472">Membrane</keyword>
<feature type="transmembrane region" description="Helical" evidence="7">
    <location>
        <begin position="65"/>
        <end position="86"/>
    </location>
</feature>
<feature type="transmembrane region" description="Helical" evidence="7">
    <location>
        <begin position="24"/>
        <end position="53"/>
    </location>
</feature>
<comment type="caution">
    <text evidence="8">The sequence shown here is derived from an EMBL/GenBank/DDBJ whole genome shotgun (WGS) entry which is preliminary data.</text>
</comment>
<evidence type="ECO:0000256" key="6">
    <source>
        <dbReference type="ARBA" id="ARBA00023136"/>
    </source>
</evidence>
<keyword evidence="9" id="KW-1185">Reference proteome</keyword>
<feature type="transmembrane region" description="Helical" evidence="7">
    <location>
        <begin position="122"/>
        <end position="143"/>
    </location>
</feature>
<keyword evidence="4 7" id="KW-0812">Transmembrane</keyword>
<accession>A0ABW4IEX6</accession>
<evidence type="ECO:0000256" key="2">
    <source>
        <dbReference type="ARBA" id="ARBA00007977"/>
    </source>
</evidence>
<feature type="transmembrane region" description="Helical" evidence="7">
    <location>
        <begin position="245"/>
        <end position="269"/>
    </location>
</feature>
<evidence type="ECO:0000256" key="7">
    <source>
        <dbReference type="SAM" id="Phobius"/>
    </source>
</evidence>
<feature type="transmembrane region" description="Helical" evidence="7">
    <location>
        <begin position="216"/>
        <end position="233"/>
    </location>
</feature>
<evidence type="ECO:0000256" key="4">
    <source>
        <dbReference type="ARBA" id="ARBA00022692"/>
    </source>
</evidence>
<evidence type="ECO:0000256" key="1">
    <source>
        <dbReference type="ARBA" id="ARBA00004651"/>
    </source>
</evidence>
<protein>
    <submittedName>
        <fullName evidence="8">YeiH family protein</fullName>
    </submittedName>
</protein>
<dbReference type="PANTHER" id="PTHR30106">
    <property type="entry name" value="INNER MEMBRANE PROTEIN YEIH-RELATED"/>
    <property type="match status" value="1"/>
</dbReference>
<sequence length="324" mass="34777">MNILETRKQCLLFFEKNTYLQKTLFITLALLCLTPLASPSVALLLGILTIQLIGHPYITLNHKAIHILLQVAVVGLGFGMNVNSALQAGKNGMLFSVVSIATTLFLELLLTKKLKIEKVTGYLIAAGTAICGGSAIAAISPIVKAKENQTSVALGVIFVLNSVALFVFPYLGHILNLSQTQFGLWCAIAIHDTSSVVGAASKYGAQALEVATTVKLARALWIIPLSVLSAVFFKNTESKIKIPYFIGLFILAMLANTYFTGVQYISAYIVHLSKAGLNLTLFLIGSGLTANVLRSVGLKTLALGVVLWFFISGMSLLVIFQIAK</sequence>
<dbReference type="InterPro" id="IPR018383">
    <property type="entry name" value="UPF0324_pro"/>
</dbReference>
<keyword evidence="5 7" id="KW-1133">Transmembrane helix</keyword>
<comment type="subcellular location">
    <subcellularLocation>
        <location evidence="1">Cell membrane</location>
        <topology evidence="1">Multi-pass membrane protein</topology>
    </subcellularLocation>
</comment>
<dbReference type="EMBL" id="JBHUDG010000018">
    <property type="protein sequence ID" value="MFD1630532.1"/>
    <property type="molecule type" value="Genomic_DNA"/>
</dbReference>
<comment type="similarity">
    <text evidence="2">Belongs to the UPF0324 family.</text>
</comment>
<dbReference type="RefSeq" id="WP_379662910.1">
    <property type="nucleotide sequence ID" value="NZ_JBHUDG010000018.1"/>
</dbReference>
<organism evidence="8 9">
    <name type="scientific">Pseudopedobacter beijingensis</name>
    <dbReference type="NCBI Taxonomy" id="1207056"/>
    <lineage>
        <taxon>Bacteria</taxon>
        <taxon>Pseudomonadati</taxon>
        <taxon>Bacteroidota</taxon>
        <taxon>Sphingobacteriia</taxon>
        <taxon>Sphingobacteriales</taxon>
        <taxon>Sphingobacteriaceae</taxon>
        <taxon>Pseudopedobacter</taxon>
    </lineage>
</organism>
<dbReference type="Pfam" id="PF03601">
    <property type="entry name" value="Cons_hypoth698"/>
    <property type="match status" value="1"/>
</dbReference>
<gene>
    <name evidence="8" type="ORF">ACFSAH_11625</name>
</gene>
<keyword evidence="3" id="KW-1003">Cell membrane</keyword>
<proteinExistence type="inferred from homology"/>
<name>A0ABW4IEX6_9SPHI</name>
<evidence type="ECO:0000313" key="8">
    <source>
        <dbReference type="EMBL" id="MFD1630532.1"/>
    </source>
</evidence>
<dbReference type="PANTHER" id="PTHR30106:SF1">
    <property type="entry name" value="UPF0324 MEMBRANE PROTEIN FN0533"/>
    <property type="match status" value="1"/>
</dbReference>
<evidence type="ECO:0000313" key="9">
    <source>
        <dbReference type="Proteomes" id="UP001597118"/>
    </source>
</evidence>
<feature type="transmembrane region" description="Helical" evidence="7">
    <location>
        <begin position="149"/>
        <end position="170"/>
    </location>
</feature>